<dbReference type="EMBL" id="JQBL01000002">
    <property type="protein sequence ID" value="KRN51222.1"/>
    <property type="molecule type" value="Genomic_DNA"/>
</dbReference>
<proteinExistence type="inferred from homology"/>
<evidence type="ECO:0000256" key="15">
    <source>
        <dbReference type="ARBA" id="ARBA00049902"/>
    </source>
</evidence>
<dbReference type="GO" id="GO:0032153">
    <property type="term" value="C:cell division site"/>
    <property type="evidence" value="ECO:0007669"/>
    <property type="project" value="TreeGrafter"/>
</dbReference>
<evidence type="ECO:0000256" key="16">
    <source>
        <dbReference type="ARBA" id="ARBA00049966"/>
    </source>
</evidence>
<evidence type="ECO:0000256" key="1">
    <source>
        <dbReference type="ARBA" id="ARBA00004141"/>
    </source>
</evidence>
<comment type="caution">
    <text evidence="18">The sequence shown here is derived from an EMBL/GenBank/DDBJ whole genome shotgun (WGS) entry which is preliminary data.</text>
</comment>
<dbReference type="AlphaFoldDB" id="A0A0R2HHM4"/>
<comment type="function">
    <text evidence="16">Peptidoglycan polymerase that is essential for cell division.</text>
</comment>
<dbReference type="PANTHER" id="PTHR30474">
    <property type="entry name" value="CELL CYCLE PROTEIN"/>
    <property type="match status" value="1"/>
</dbReference>
<evidence type="ECO:0000256" key="14">
    <source>
        <dbReference type="ARBA" id="ARBA00044770"/>
    </source>
</evidence>
<reference evidence="18 19" key="1">
    <citation type="journal article" date="2015" name="Genome Announc.">
        <title>Expanding the biotechnology potential of lactobacilli through comparative genomics of 213 strains and associated genera.</title>
        <authorList>
            <person name="Sun Z."/>
            <person name="Harris H.M."/>
            <person name="McCann A."/>
            <person name="Guo C."/>
            <person name="Argimon S."/>
            <person name="Zhang W."/>
            <person name="Yang X."/>
            <person name="Jeffery I.B."/>
            <person name="Cooney J.C."/>
            <person name="Kagawa T.F."/>
            <person name="Liu W."/>
            <person name="Song Y."/>
            <person name="Salvetti E."/>
            <person name="Wrobel A."/>
            <person name="Rasinkangas P."/>
            <person name="Parkhill J."/>
            <person name="Rea M.C."/>
            <person name="O'Sullivan O."/>
            <person name="Ritari J."/>
            <person name="Douillard F.P."/>
            <person name="Paul Ross R."/>
            <person name="Yang R."/>
            <person name="Briner A.E."/>
            <person name="Felis G.E."/>
            <person name="de Vos W.M."/>
            <person name="Barrangou R."/>
            <person name="Klaenhammer T.R."/>
            <person name="Caufield P.W."/>
            <person name="Cui Y."/>
            <person name="Zhang H."/>
            <person name="O'Toole P.W."/>
        </authorList>
    </citation>
    <scope>NUCLEOTIDE SEQUENCE [LARGE SCALE GENOMIC DNA]</scope>
    <source>
        <strain evidence="18 19">DSM 20405</strain>
    </source>
</reference>
<feature type="transmembrane region" description="Helical" evidence="17">
    <location>
        <begin position="222"/>
        <end position="241"/>
    </location>
</feature>
<dbReference type="EC" id="2.4.99.28" evidence="14"/>
<gene>
    <name evidence="18" type="ORF">IV49_GL000685</name>
</gene>
<evidence type="ECO:0000256" key="6">
    <source>
        <dbReference type="ARBA" id="ARBA00022984"/>
    </source>
</evidence>
<comment type="catalytic activity">
    <reaction evidence="15">
        <text>[GlcNAc-(1-&gt;4)-Mur2Ac(oyl-L-Ala-gamma-D-Glu-L-Lys-D-Ala-D-Ala)](n)-di-trans,octa-cis-undecaprenyl diphosphate + beta-D-GlcNAc-(1-&gt;4)-Mur2Ac(oyl-L-Ala-gamma-D-Glu-L-Lys-D-Ala-D-Ala)-di-trans,octa-cis-undecaprenyl diphosphate = [GlcNAc-(1-&gt;4)-Mur2Ac(oyl-L-Ala-gamma-D-Glu-L-Lys-D-Ala-D-Ala)](n+1)-di-trans,octa-cis-undecaprenyl diphosphate + di-trans,octa-cis-undecaprenyl diphosphate + H(+)</text>
        <dbReference type="Rhea" id="RHEA:23708"/>
        <dbReference type="Rhea" id="RHEA-COMP:9602"/>
        <dbReference type="Rhea" id="RHEA-COMP:9603"/>
        <dbReference type="ChEBI" id="CHEBI:15378"/>
        <dbReference type="ChEBI" id="CHEBI:58405"/>
        <dbReference type="ChEBI" id="CHEBI:60033"/>
        <dbReference type="ChEBI" id="CHEBI:78435"/>
        <dbReference type="EC" id="2.4.99.28"/>
    </reaction>
</comment>
<evidence type="ECO:0000256" key="3">
    <source>
        <dbReference type="ARBA" id="ARBA00022679"/>
    </source>
</evidence>
<keyword evidence="8 17" id="KW-0472">Membrane</keyword>
<evidence type="ECO:0000256" key="17">
    <source>
        <dbReference type="SAM" id="Phobius"/>
    </source>
</evidence>
<comment type="subcellular location">
    <subcellularLocation>
        <location evidence="1">Membrane</location>
        <topology evidence="1">Multi-pass membrane protein</topology>
    </subcellularLocation>
</comment>
<dbReference type="GO" id="GO:0008360">
    <property type="term" value="P:regulation of cell shape"/>
    <property type="evidence" value="ECO:0007669"/>
    <property type="project" value="UniProtKB-KW"/>
</dbReference>
<keyword evidence="7 17" id="KW-1133">Transmembrane helix</keyword>
<sequence>MSLSENVKSILRIFKRSGVDKSLYFATFLLAIFGIYMIADASVGSTIRLGPKFVFVNLFKQLFFVSIGTVALFVAAKGMNKKLGMNNLNKCKLYYGIALIALFACRLWNINGSHAWIVLGPVTIQPAEFMKIILVFVLAYTLGELPKRYKISKYISPRKRRELLRIKKRDCLYWPVGMVLGATATIIVIQKDFGSAAILLAMCFVVFLCAPDPYYRPYKKMAIMAAAVGVVVVAVGSTFIFRSHQLQRIVTWKDPLNEKYIYSKAMQVINGLIAFTNGGLIGRGAGNSVMKFGYIPEAQNDYISAIVAEEFGFFGILIIIVLYCYIIFKLFNYAQKIKNDKYKLILVGISSYFFMHMIVNLGGVSGYIPMTGVPLLLISAGGTSTVVAMYSIGAAQRVISIYNKDKLKREAEESL</sequence>
<evidence type="ECO:0000256" key="10">
    <source>
        <dbReference type="ARBA" id="ARBA00033270"/>
    </source>
</evidence>
<feature type="transmembrane region" description="Helical" evidence="17">
    <location>
        <begin position="59"/>
        <end position="79"/>
    </location>
</feature>
<keyword evidence="6" id="KW-0573">Peptidoglycan synthesis</keyword>
<name>A0A0R2HHM4_9FIRM</name>
<evidence type="ECO:0000256" key="11">
    <source>
        <dbReference type="ARBA" id="ARBA00038053"/>
    </source>
</evidence>
<evidence type="ECO:0000256" key="9">
    <source>
        <dbReference type="ARBA" id="ARBA00032370"/>
    </source>
</evidence>
<feature type="transmembrane region" description="Helical" evidence="17">
    <location>
        <begin position="129"/>
        <end position="149"/>
    </location>
</feature>
<feature type="transmembrane region" description="Helical" evidence="17">
    <location>
        <begin position="170"/>
        <end position="189"/>
    </location>
</feature>
<evidence type="ECO:0000313" key="19">
    <source>
        <dbReference type="Proteomes" id="UP000051841"/>
    </source>
</evidence>
<feature type="transmembrane region" description="Helical" evidence="17">
    <location>
        <begin position="21"/>
        <end position="39"/>
    </location>
</feature>
<comment type="similarity">
    <text evidence="11">Belongs to the SEDS family. FtsW subfamily.</text>
</comment>
<keyword evidence="19" id="KW-1185">Reference proteome</keyword>
<evidence type="ECO:0000256" key="8">
    <source>
        <dbReference type="ARBA" id="ARBA00023136"/>
    </source>
</evidence>
<dbReference type="GO" id="GO:0009252">
    <property type="term" value="P:peptidoglycan biosynthetic process"/>
    <property type="evidence" value="ECO:0007669"/>
    <property type="project" value="UniProtKB-KW"/>
</dbReference>
<dbReference type="GO" id="GO:0015648">
    <property type="term" value="F:lipid-linked peptidoglycan transporter activity"/>
    <property type="evidence" value="ECO:0007669"/>
    <property type="project" value="TreeGrafter"/>
</dbReference>
<feature type="transmembrane region" description="Helical" evidence="17">
    <location>
        <begin position="195"/>
        <end position="215"/>
    </location>
</feature>
<evidence type="ECO:0000256" key="12">
    <source>
        <dbReference type="ARBA" id="ARBA00041185"/>
    </source>
</evidence>
<protein>
    <recommendedName>
        <fullName evidence="12">Probable peptidoglycan glycosyltransferase FtsW</fullName>
        <ecNumber evidence="14">2.4.99.28</ecNumber>
    </recommendedName>
    <alternativeName>
        <fullName evidence="13">Cell division protein FtsW</fullName>
    </alternativeName>
    <alternativeName>
        <fullName evidence="10">Cell wall polymerase</fullName>
    </alternativeName>
    <alternativeName>
        <fullName evidence="9">Peptidoglycan polymerase</fullName>
    </alternativeName>
</protein>
<dbReference type="GO" id="GO:0005886">
    <property type="term" value="C:plasma membrane"/>
    <property type="evidence" value="ECO:0007669"/>
    <property type="project" value="TreeGrafter"/>
</dbReference>
<feature type="transmembrane region" description="Helical" evidence="17">
    <location>
        <begin position="374"/>
        <end position="399"/>
    </location>
</feature>
<evidence type="ECO:0000256" key="5">
    <source>
        <dbReference type="ARBA" id="ARBA00022960"/>
    </source>
</evidence>
<keyword evidence="2" id="KW-0328">Glycosyltransferase</keyword>
<dbReference type="GO" id="GO:0008955">
    <property type="term" value="F:peptidoglycan glycosyltransferase activity"/>
    <property type="evidence" value="ECO:0007669"/>
    <property type="project" value="UniProtKB-EC"/>
</dbReference>
<keyword evidence="4 17" id="KW-0812">Transmembrane</keyword>
<keyword evidence="5" id="KW-0133">Cell shape</keyword>
<evidence type="ECO:0000256" key="4">
    <source>
        <dbReference type="ARBA" id="ARBA00022692"/>
    </source>
</evidence>
<feature type="transmembrane region" description="Helical" evidence="17">
    <location>
        <begin position="91"/>
        <end position="109"/>
    </location>
</feature>
<dbReference type="RefSeq" id="WP_031588780.1">
    <property type="nucleotide sequence ID" value="NZ_JNKN01000005.1"/>
</dbReference>
<dbReference type="Pfam" id="PF01098">
    <property type="entry name" value="FTSW_RODA_SPOVE"/>
    <property type="match status" value="1"/>
</dbReference>
<dbReference type="Proteomes" id="UP000051841">
    <property type="component" value="Unassembled WGS sequence"/>
</dbReference>
<accession>A0A0R2HHM4</accession>
<feature type="transmembrane region" description="Helical" evidence="17">
    <location>
        <begin position="344"/>
        <end position="368"/>
    </location>
</feature>
<organism evidence="18 19">
    <name type="scientific">Kandleria vitulina DSM 20405</name>
    <dbReference type="NCBI Taxonomy" id="1410657"/>
    <lineage>
        <taxon>Bacteria</taxon>
        <taxon>Bacillati</taxon>
        <taxon>Bacillota</taxon>
        <taxon>Erysipelotrichia</taxon>
        <taxon>Erysipelotrichales</taxon>
        <taxon>Coprobacillaceae</taxon>
        <taxon>Kandleria</taxon>
    </lineage>
</organism>
<dbReference type="PATRIC" id="fig|1410657.5.peg.712"/>
<evidence type="ECO:0000313" key="18">
    <source>
        <dbReference type="EMBL" id="KRN51222.1"/>
    </source>
</evidence>
<keyword evidence="3" id="KW-0808">Transferase</keyword>
<dbReference type="InterPro" id="IPR001182">
    <property type="entry name" value="FtsW/RodA"/>
</dbReference>
<dbReference type="PANTHER" id="PTHR30474:SF2">
    <property type="entry name" value="PEPTIDOGLYCAN GLYCOSYLTRANSFERASE FTSW-RELATED"/>
    <property type="match status" value="1"/>
</dbReference>
<evidence type="ECO:0000256" key="13">
    <source>
        <dbReference type="ARBA" id="ARBA00041418"/>
    </source>
</evidence>
<feature type="transmembrane region" description="Helical" evidence="17">
    <location>
        <begin position="311"/>
        <end position="332"/>
    </location>
</feature>
<dbReference type="GO" id="GO:0051301">
    <property type="term" value="P:cell division"/>
    <property type="evidence" value="ECO:0007669"/>
    <property type="project" value="InterPro"/>
</dbReference>
<evidence type="ECO:0000256" key="2">
    <source>
        <dbReference type="ARBA" id="ARBA00022676"/>
    </source>
</evidence>
<evidence type="ECO:0000256" key="7">
    <source>
        <dbReference type="ARBA" id="ARBA00022989"/>
    </source>
</evidence>